<dbReference type="InterPro" id="IPR044068">
    <property type="entry name" value="CB"/>
</dbReference>
<reference evidence="8 9" key="1">
    <citation type="submission" date="2021-12" db="EMBL/GenBank/DDBJ databases">
        <title>Genome sequence of Kibdelosporangium philippinense ATCC 49844.</title>
        <authorList>
            <person name="Fedorov E.A."/>
            <person name="Omeragic M."/>
            <person name="Shalygina K.F."/>
            <person name="Maclea K.S."/>
        </authorList>
    </citation>
    <scope>NUCLEOTIDE SEQUENCE [LARGE SCALE GENOMIC DNA]</scope>
    <source>
        <strain evidence="8 9">ATCC 49844</strain>
    </source>
</reference>
<dbReference type="EMBL" id="JAJVCN010000002">
    <property type="protein sequence ID" value="MCE7007062.1"/>
    <property type="molecule type" value="Genomic_DNA"/>
</dbReference>
<dbReference type="InterPro" id="IPR002104">
    <property type="entry name" value="Integrase_catalytic"/>
</dbReference>
<evidence type="ECO:0000256" key="3">
    <source>
        <dbReference type="ARBA" id="ARBA00023172"/>
    </source>
</evidence>
<dbReference type="CDD" id="cd01189">
    <property type="entry name" value="INT_ICEBs1_C_like"/>
    <property type="match status" value="1"/>
</dbReference>
<dbReference type="InterPro" id="IPR011010">
    <property type="entry name" value="DNA_brk_join_enz"/>
</dbReference>
<sequence length="540" mass="58930">MAVGSTYRRCSCRGANGKPLGSACPKLKQSKHGQWGWRLELPPDAEGNRRPRRRGGFESETTAQAELDHARALLALAEDGDTSTVAKIGDLIAAAISEKVSLPPVAEVQRKLRANVCVTDNPTVAEWLTQWLPTKKRKLSRNGYRSYESHVRLYLIPYIGSVRLGKLRVAHVADMFDAIVEHNTEIVASRASKDPARRETVKWQRPVGPTSLQRIRETLRTALNAAIPEGLVVVNAAKWVELPPVVRPKPLVWTQARIGEWQRTGTLPSPVMIWTPAQTGHFLDHVVDHRLYPLFLLIAHRGLRRGEACGARWPDTDLDAGTLDVTNQIVQYGWETGMSRPKTTSSEGVVALDLDLITVLRAHRIRQLREREAAGAAWVETGGLMFTEPDGSALHPADVTDVFQFLAAQAGLPPIRLHDLRHGAATLALAAGVDMKVVQEMLRHSSITVTSDTYTTVLPEVARAAAEKTALIIPRSRSKPLGHASGTPESIVDGEHGGDEYQKGQVNVDVDLPFGGAPPGTRTPNPLVKSQLPGLSGGDE</sequence>
<keyword evidence="1" id="KW-0229">DNA integration</keyword>
<dbReference type="InterPro" id="IPR010998">
    <property type="entry name" value="Integrase_recombinase_N"/>
</dbReference>
<dbReference type="Gene3D" id="1.10.443.10">
    <property type="entry name" value="Intergrase catalytic core"/>
    <property type="match status" value="1"/>
</dbReference>
<dbReference type="InterPro" id="IPR013762">
    <property type="entry name" value="Integrase-like_cat_sf"/>
</dbReference>
<dbReference type="Pfam" id="PF14659">
    <property type="entry name" value="Phage_int_SAM_3"/>
    <property type="match status" value="1"/>
</dbReference>
<dbReference type="PANTHER" id="PTHR30349:SF91">
    <property type="entry name" value="INTA PROTEIN"/>
    <property type="match status" value="1"/>
</dbReference>
<feature type="domain" description="Core-binding (CB)" evidence="7">
    <location>
        <begin position="122"/>
        <end position="227"/>
    </location>
</feature>
<dbReference type="InterPro" id="IPR004107">
    <property type="entry name" value="Integrase_SAM-like_N"/>
</dbReference>
<dbReference type="Pfam" id="PF00589">
    <property type="entry name" value="Phage_integrase"/>
    <property type="match status" value="1"/>
</dbReference>
<evidence type="ECO:0000259" key="6">
    <source>
        <dbReference type="PROSITE" id="PS51898"/>
    </source>
</evidence>
<feature type="region of interest" description="Disordered" evidence="5">
    <location>
        <begin position="476"/>
        <end position="540"/>
    </location>
</feature>
<evidence type="ECO:0000256" key="2">
    <source>
        <dbReference type="ARBA" id="ARBA00023125"/>
    </source>
</evidence>
<dbReference type="Proteomes" id="UP001521150">
    <property type="component" value="Unassembled WGS sequence"/>
</dbReference>
<dbReference type="InterPro" id="IPR050090">
    <property type="entry name" value="Tyrosine_recombinase_XerCD"/>
</dbReference>
<keyword evidence="2 4" id="KW-0238">DNA-binding</keyword>
<comment type="caution">
    <text evidence="8">The sequence shown here is derived from an EMBL/GenBank/DDBJ whole genome shotgun (WGS) entry which is preliminary data.</text>
</comment>
<protein>
    <submittedName>
        <fullName evidence="8">Site-specific integrase</fullName>
    </submittedName>
</protein>
<dbReference type="SUPFAM" id="SSF56349">
    <property type="entry name" value="DNA breaking-rejoining enzymes"/>
    <property type="match status" value="1"/>
</dbReference>
<feature type="region of interest" description="Disordered" evidence="5">
    <location>
        <begin position="38"/>
        <end position="61"/>
    </location>
</feature>
<feature type="domain" description="Tyr recombinase" evidence="6">
    <location>
        <begin position="269"/>
        <end position="467"/>
    </location>
</feature>
<dbReference type="Gene3D" id="1.10.150.130">
    <property type="match status" value="1"/>
</dbReference>
<evidence type="ECO:0000256" key="5">
    <source>
        <dbReference type="SAM" id="MobiDB-lite"/>
    </source>
</evidence>
<proteinExistence type="predicted"/>
<name>A0ABS8ZMN0_9PSEU</name>
<accession>A0ABS8ZMN0</accession>
<evidence type="ECO:0000313" key="9">
    <source>
        <dbReference type="Proteomes" id="UP001521150"/>
    </source>
</evidence>
<evidence type="ECO:0000259" key="7">
    <source>
        <dbReference type="PROSITE" id="PS51900"/>
    </source>
</evidence>
<gene>
    <name evidence="8" type="ORF">LWC34_30170</name>
</gene>
<feature type="compositionally biased region" description="Basic and acidic residues" evidence="5">
    <location>
        <begin position="493"/>
        <end position="502"/>
    </location>
</feature>
<evidence type="ECO:0000256" key="4">
    <source>
        <dbReference type="PROSITE-ProRule" id="PRU01248"/>
    </source>
</evidence>
<dbReference type="PROSITE" id="PS51900">
    <property type="entry name" value="CB"/>
    <property type="match status" value="1"/>
</dbReference>
<organism evidence="8 9">
    <name type="scientific">Kibdelosporangium philippinense</name>
    <dbReference type="NCBI Taxonomy" id="211113"/>
    <lineage>
        <taxon>Bacteria</taxon>
        <taxon>Bacillati</taxon>
        <taxon>Actinomycetota</taxon>
        <taxon>Actinomycetes</taxon>
        <taxon>Pseudonocardiales</taxon>
        <taxon>Pseudonocardiaceae</taxon>
        <taxon>Kibdelosporangium</taxon>
    </lineage>
</organism>
<evidence type="ECO:0000256" key="1">
    <source>
        <dbReference type="ARBA" id="ARBA00022908"/>
    </source>
</evidence>
<evidence type="ECO:0000313" key="8">
    <source>
        <dbReference type="EMBL" id="MCE7007062.1"/>
    </source>
</evidence>
<keyword evidence="9" id="KW-1185">Reference proteome</keyword>
<dbReference type="PROSITE" id="PS51898">
    <property type="entry name" value="TYR_RECOMBINASE"/>
    <property type="match status" value="1"/>
</dbReference>
<dbReference type="RefSeq" id="WP_233728458.1">
    <property type="nucleotide sequence ID" value="NZ_JAJVCN010000002.1"/>
</dbReference>
<dbReference type="PANTHER" id="PTHR30349">
    <property type="entry name" value="PHAGE INTEGRASE-RELATED"/>
    <property type="match status" value="1"/>
</dbReference>
<keyword evidence="3" id="KW-0233">DNA recombination</keyword>